<organism evidence="6 7">
    <name type="scientific">Desulfonema ishimotonii</name>
    <dbReference type="NCBI Taxonomy" id="45657"/>
    <lineage>
        <taxon>Bacteria</taxon>
        <taxon>Pseudomonadati</taxon>
        <taxon>Thermodesulfobacteriota</taxon>
        <taxon>Desulfobacteria</taxon>
        <taxon>Desulfobacterales</taxon>
        <taxon>Desulfococcaceae</taxon>
        <taxon>Desulfonema</taxon>
    </lineage>
</organism>
<evidence type="ECO:0000313" key="6">
    <source>
        <dbReference type="EMBL" id="GBC59106.1"/>
    </source>
</evidence>
<dbReference type="OrthoDB" id="9816383at2"/>
<feature type="domain" description="Methyl-accepting transducer" evidence="5">
    <location>
        <begin position="345"/>
        <end position="567"/>
    </location>
</feature>
<gene>
    <name evidence="6" type="ORF">DENIS_0036</name>
</gene>
<dbReference type="SMART" id="SM00283">
    <property type="entry name" value="MA"/>
    <property type="match status" value="1"/>
</dbReference>
<dbReference type="PANTHER" id="PTHR43531">
    <property type="entry name" value="PROTEIN ICFG"/>
    <property type="match status" value="1"/>
</dbReference>
<feature type="transmembrane region" description="Helical" evidence="4">
    <location>
        <begin position="12"/>
        <end position="38"/>
    </location>
</feature>
<keyword evidence="3" id="KW-0807">Transducer</keyword>
<keyword evidence="4" id="KW-1133">Transmembrane helix</keyword>
<keyword evidence="7" id="KW-1185">Reference proteome</keyword>
<dbReference type="AlphaFoldDB" id="A0A401FQ36"/>
<comment type="similarity">
    <text evidence="2">Belongs to the methyl-accepting chemotaxis (MCP) protein family.</text>
</comment>
<dbReference type="Proteomes" id="UP000288096">
    <property type="component" value="Unassembled WGS sequence"/>
</dbReference>
<name>A0A401FQ36_9BACT</name>
<evidence type="ECO:0000313" key="7">
    <source>
        <dbReference type="Proteomes" id="UP000288096"/>
    </source>
</evidence>
<sequence length="572" mass="63804">MKQLSFFRSIPAKLLLIHLMNFIMFVTIIVVAFCLFHYTEETLTTVFSDKIDRVAENAQIGRELTRVIADTNLLMSRFYGREDILKTEGKRLLSETNALITKTKDRALKQALNAYYDKIQKLFNQCRIVNRIMGDIEARDRKISNMLTGLEETISEKIRNKIIEGKDVSVMEQLTFMTADYRATFPKITILFTKLGRKHFESSSEEEEKDCPLLILLDELRLKLRTLTAPAPDIIEHGKNLRTEVDRYRAEIVRFHEIAAKLKTRLDETDAAKDTLLQLMERTDKGLFQTVREVKEGLIRQIFSGLMAATLLMLLMALMVGVLAYFLNRSITRSISNIITGLQQSSVNTLNASGHVSLASHKLSEGTSQQAAFLEETAAALEEIDAKVSQNAASASRSYDHVESATDNIRQASHTIEDLGRSMQEISEASQEARKIISMIDGIAFQTNILALNAAVESARAGRAGAGFSVVAQEIRNLAMRTAAASKNTAEIIATALGKIQHGAKQVSQVGQTFGNMETDARYVRTRLKSVAGESDEQARGISQINMAVSELGGWSRQMPQTARNCPSRQKS</sequence>
<dbReference type="Pfam" id="PF00015">
    <property type="entry name" value="MCPsignal"/>
    <property type="match status" value="1"/>
</dbReference>
<dbReference type="GO" id="GO:0006935">
    <property type="term" value="P:chemotaxis"/>
    <property type="evidence" value="ECO:0007669"/>
    <property type="project" value="UniProtKB-KW"/>
</dbReference>
<keyword evidence="4" id="KW-0472">Membrane</keyword>
<dbReference type="RefSeq" id="WP_124326645.1">
    <property type="nucleotide sequence ID" value="NZ_BEXT01000001.1"/>
</dbReference>
<dbReference type="InterPro" id="IPR004089">
    <property type="entry name" value="MCPsignal_dom"/>
</dbReference>
<evidence type="ECO:0000256" key="1">
    <source>
        <dbReference type="ARBA" id="ARBA00022500"/>
    </source>
</evidence>
<evidence type="ECO:0000256" key="4">
    <source>
        <dbReference type="SAM" id="Phobius"/>
    </source>
</evidence>
<dbReference type="SUPFAM" id="SSF58104">
    <property type="entry name" value="Methyl-accepting chemotaxis protein (MCP) signaling domain"/>
    <property type="match status" value="1"/>
</dbReference>
<protein>
    <recommendedName>
        <fullName evidence="5">Methyl-accepting transducer domain-containing protein</fullName>
    </recommendedName>
</protein>
<dbReference type="Gene3D" id="1.10.287.950">
    <property type="entry name" value="Methyl-accepting chemotaxis protein"/>
    <property type="match status" value="1"/>
</dbReference>
<evidence type="ECO:0000256" key="2">
    <source>
        <dbReference type="ARBA" id="ARBA00029447"/>
    </source>
</evidence>
<keyword evidence="4" id="KW-0812">Transmembrane</keyword>
<dbReference type="GO" id="GO:0016020">
    <property type="term" value="C:membrane"/>
    <property type="evidence" value="ECO:0007669"/>
    <property type="project" value="InterPro"/>
</dbReference>
<dbReference type="EMBL" id="BEXT01000001">
    <property type="protein sequence ID" value="GBC59106.1"/>
    <property type="molecule type" value="Genomic_DNA"/>
</dbReference>
<reference evidence="7" key="2">
    <citation type="submission" date="2019-01" db="EMBL/GenBank/DDBJ databases">
        <title>Genome sequence of Desulfonema ishimotonii strain Tokyo 01.</title>
        <authorList>
            <person name="Fukui M."/>
        </authorList>
    </citation>
    <scope>NUCLEOTIDE SEQUENCE [LARGE SCALE GENOMIC DNA]</scope>
    <source>
        <strain evidence="7">Tokyo 01</strain>
    </source>
</reference>
<dbReference type="PANTHER" id="PTHR43531:SF11">
    <property type="entry name" value="METHYL-ACCEPTING CHEMOTAXIS PROTEIN 3"/>
    <property type="match status" value="1"/>
</dbReference>
<feature type="transmembrane region" description="Helical" evidence="4">
    <location>
        <begin position="302"/>
        <end position="327"/>
    </location>
</feature>
<reference evidence="7" key="1">
    <citation type="submission" date="2017-11" db="EMBL/GenBank/DDBJ databases">
        <authorList>
            <person name="Watanabe M."/>
            <person name="Kojima H."/>
        </authorList>
    </citation>
    <scope>NUCLEOTIDE SEQUENCE [LARGE SCALE GENOMIC DNA]</scope>
    <source>
        <strain evidence="7">Tokyo 01</strain>
    </source>
</reference>
<proteinExistence type="inferred from homology"/>
<evidence type="ECO:0000256" key="3">
    <source>
        <dbReference type="PROSITE-ProRule" id="PRU00284"/>
    </source>
</evidence>
<evidence type="ECO:0000259" key="5">
    <source>
        <dbReference type="PROSITE" id="PS50111"/>
    </source>
</evidence>
<dbReference type="GO" id="GO:0007165">
    <property type="term" value="P:signal transduction"/>
    <property type="evidence" value="ECO:0007669"/>
    <property type="project" value="UniProtKB-KW"/>
</dbReference>
<comment type="caution">
    <text evidence="6">The sequence shown here is derived from an EMBL/GenBank/DDBJ whole genome shotgun (WGS) entry which is preliminary data.</text>
</comment>
<accession>A0A401FQ36</accession>
<keyword evidence="1" id="KW-0145">Chemotaxis</keyword>
<dbReference type="InterPro" id="IPR051310">
    <property type="entry name" value="MCP_chemotaxis"/>
</dbReference>
<dbReference type="PROSITE" id="PS50111">
    <property type="entry name" value="CHEMOTAXIS_TRANSDUC_2"/>
    <property type="match status" value="1"/>
</dbReference>